<dbReference type="AlphaFoldDB" id="A0A1M6GNB8"/>
<gene>
    <name evidence="1" type="ORF">SAMN05444417_2827</name>
</gene>
<dbReference type="Proteomes" id="UP000184292">
    <property type="component" value="Unassembled WGS sequence"/>
</dbReference>
<dbReference type="RefSeq" id="WP_073332129.1">
    <property type="nucleotide sequence ID" value="NZ_FQYO01000005.1"/>
</dbReference>
<protein>
    <submittedName>
        <fullName evidence="1">Uncharacterized protein</fullName>
    </submittedName>
</protein>
<keyword evidence="2" id="KW-1185">Reference proteome</keyword>
<dbReference type="STRING" id="1447782.SAMN05444417_2827"/>
<proteinExistence type="predicted"/>
<dbReference type="EMBL" id="FQYO01000005">
    <property type="protein sequence ID" value="SHJ11484.1"/>
    <property type="molecule type" value="Genomic_DNA"/>
</dbReference>
<accession>A0A1M6GNB8</accession>
<sequence>MPDTPPIESAGRDYVLTLGSPDRSYRVTVPGDFLDDETGPASTDAERRSWIEANLPGILSALTARETGGMVREPWGRVVVEELP</sequence>
<reference evidence="1 2" key="1">
    <citation type="submission" date="2016-11" db="EMBL/GenBank/DDBJ databases">
        <authorList>
            <person name="Jaros S."/>
            <person name="Januszkiewicz K."/>
            <person name="Wedrychowicz H."/>
        </authorList>
    </citation>
    <scope>NUCLEOTIDE SEQUENCE [LARGE SCALE GENOMIC DNA]</scope>
    <source>
        <strain evidence="1 2">DSM 100565</strain>
    </source>
</reference>
<evidence type="ECO:0000313" key="2">
    <source>
        <dbReference type="Proteomes" id="UP000184292"/>
    </source>
</evidence>
<organism evidence="1 2">
    <name type="scientific">Wenxinia saemankumensis</name>
    <dbReference type="NCBI Taxonomy" id="1447782"/>
    <lineage>
        <taxon>Bacteria</taxon>
        <taxon>Pseudomonadati</taxon>
        <taxon>Pseudomonadota</taxon>
        <taxon>Alphaproteobacteria</taxon>
        <taxon>Rhodobacterales</taxon>
        <taxon>Roseobacteraceae</taxon>
        <taxon>Wenxinia</taxon>
    </lineage>
</organism>
<dbReference type="OrthoDB" id="7861194at2"/>
<evidence type="ECO:0000313" key="1">
    <source>
        <dbReference type="EMBL" id="SHJ11484.1"/>
    </source>
</evidence>
<name>A0A1M6GNB8_9RHOB</name>